<protein>
    <submittedName>
        <fullName evidence="2">(rape) hypothetical protein</fullName>
    </submittedName>
</protein>
<feature type="compositionally biased region" description="Basic and acidic residues" evidence="1">
    <location>
        <begin position="13"/>
        <end position="22"/>
    </location>
</feature>
<dbReference type="AlphaFoldDB" id="A0A816KUM3"/>
<dbReference type="EMBL" id="HG994369">
    <property type="protein sequence ID" value="CAF1926596.1"/>
    <property type="molecule type" value="Genomic_DNA"/>
</dbReference>
<feature type="region of interest" description="Disordered" evidence="1">
    <location>
        <begin position="1"/>
        <end position="32"/>
    </location>
</feature>
<evidence type="ECO:0000256" key="1">
    <source>
        <dbReference type="SAM" id="MobiDB-lite"/>
    </source>
</evidence>
<feature type="non-terminal residue" evidence="2">
    <location>
        <position position="68"/>
    </location>
</feature>
<dbReference type="Proteomes" id="UP001295469">
    <property type="component" value="Chromosome C05"/>
</dbReference>
<sequence length="68" mass="7431">MARPTRRPSPPPRLRDQTKRESTASSAIVMKPNGKSAVSSAILMKPNASTTLSSTHGNQMMFFRDVSL</sequence>
<gene>
    <name evidence="2" type="ORF">DARMORV10_C05P16690.1</name>
</gene>
<name>A0A816KUM3_BRANA</name>
<organism evidence="2">
    <name type="scientific">Brassica napus</name>
    <name type="common">Rape</name>
    <dbReference type="NCBI Taxonomy" id="3708"/>
    <lineage>
        <taxon>Eukaryota</taxon>
        <taxon>Viridiplantae</taxon>
        <taxon>Streptophyta</taxon>
        <taxon>Embryophyta</taxon>
        <taxon>Tracheophyta</taxon>
        <taxon>Spermatophyta</taxon>
        <taxon>Magnoliopsida</taxon>
        <taxon>eudicotyledons</taxon>
        <taxon>Gunneridae</taxon>
        <taxon>Pentapetalae</taxon>
        <taxon>rosids</taxon>
        <taxon>malvids</taxon>
        <taxon>Brassicales</taxon>
        <taxon>Brassicaceae</taxon>
        <taxon>Brassiceae</taxon>
        <taxon>Brassica</taxon>
    </lineage>
</organism>
<proteinExistence type="predicted"/>
<reference evidence="2" key="1">
    <citation type="submission" date="2021-01" db="EMBL/GenBank/DDBJ databases">
        <authorList>
            <consortium name="Genoscope - CEA"/>
            <person name="William W."/>
        </authorList>
    </citation>
    <scope>NUCLEOTIDE SEQUENCE</scope>
</reference>
<evidence type="ECO:0000313" key="2">
    <source>
        <dbReference type="EMBL" id="CAF1926596.1"/>
    </source>
</evidence>
<accession>A0A816KUM3</accession>